<dbReference type="EMBL" id="CAEZWA010000080">
    <property type="protein sequence ID" value="CAB4644260.1"/>
    <property type="molecule type" value="Genomic_DNA"/>
</dbReference>
<evidence type="ECO:0000313" key="6">
    <source>
        <dbReference type="EMBL" id="CAB4629302.1"/>
    </source>
</evidence>
<dbReference type="EMBL" id="CAEZSZ010000054">
    <property type="protein sequence ID" value="CAB4555353.1"/>
    <property type="molecule type" value="Genomic_DNA"/>
</dbReference>
<name>A0A6J6IX40_9ZZZZ</name>
<evidence type="ECO:0000256" key="3">
    <source>
        <dbReference type="SAM" id="Phobius"/>
    </source>
</evidence>
<sequence length="262" mass="29137">MAKLKKELPMPKINSKEMHFFLGVIAAILMPIVRSFFKVVPEGIEKLPKKGPYVLVINHVTNLDALAVAYFVYAQLKRAPHFLGKESLFRVPVIGSILRAAGQIPVYRSGHRNETPLKAAHAFLKAGHTIAIFPEGTLTRDPELWPMRGRSGAIRLALETGVPVFPIGQWGSEQVLPQYGSRFRPGFWKPVRILVGDEVQLNNYRKRQLNPDELAEATALVMFSITDLVAQLRGLPAPKSLWDPAQAGQATTGNFKKVKSKK</sequence>
<feature type="transmembrane region" description="Helical" evidence="3">
    <location>
        <begin position="52"/>
        <end position="73"/>
    </location>
</feature>
<dbReference type="GO" id="GO:0005886">
    <property type="term" value="C:plasma membrane"/>
    <property type="evidence" value="ECO:0007669"/>
    <property type="project" value="TreeGrafter"/>
</dbReference>
<keyword evidence="2" id="KW-0012">Acyltransferase</keyword>
<dbReference type="PANTHER" id="PTHR10434:SF11">
    <property type="entry name" value="1-ACYL-SN-GLYCEROL-3-PHOSPHATE ACYLTRANSFERASE"/>
    <property type="match status" value="1"/>
</dbReference>
<evidence type="ECO:0000313" key="5">
    <source>
        <dbReference type="EMBL" id="CAB4555353.1"/>
    </source>
</evidence>
<dbReference type="AlphaFoldDB" id="A0A6J6IX40"/>
<dbReference type="EMBL" id="CAEZVO010000021">
    <property type="protein sequence ID" value="CAB4629302.1"/>
    <property type="molecule type" value="Genomic_DNA"/>
</dbReference>
<feature type="transmembrane region" description="Helical" evidence="3">
    <location>
        <begin position="20"/>
        <end position="40"/>
    </location>
</feature>
<organism evidence="6">
    <name type="scientific">freshwater metagenome</name>
    <dbReference type="NCBI Taxonomy" id="449393"/>
    <lineage>
        <taxon>unclassified sequences</taxon>
        <taxon>metagenomes</taxon>
        <taxon>ecological metagenomes</taxon>
    </lineage>
</organism>
<evidence type="ECO:0000256" key="2">
    <source>
        <dbReference type="ARBA" id="ARBA00023315"/>
    </source>
</evidence>
<evidence type="ECO:0000256" key="1">
    <source>
        <dbReference type="ARBA" id="ARBA00022679"/>
    </source>
</evidence>
<protein>
    <submittedName>
        <fullName evidence="6">Unannotated protein</fullName>
    </submittedName>
</protein>
<reference evidence="6" key="1">
    <citation type="submission" date="2020-05" db="EMBL/GenBank/DDBJ databases">
        <authorList>
            <person name="Chiriac C."/>
            <person name="Salcher M."/>
            <person name="Ghai R."/>
            <person name="Kavagutti S V."/>
        </authorList>
    </citation>
    <scope>NUCLEOTIDE SEQUENCE</scope>
</reference>
<feature type="domain" description="Phospholipid/glycerol acyltransferase" evidence="4">
    <location>
        <begin position="53"/>
        <end position="172"/>
    </location>
</feature>
<evidence type="ECO:0000313" key="7">
    <source>
        <dbReference type="EMBL" id="CAB4644260.1"/>
    </source>
</evidence>
<evidence type="ECO:0000259" key="4">
    <source>
        <dbReference type="SMART" id="SM00563"/>
    </source>
</evidence>
<gene>
    <name evidence="5" type="ORF">UFOPK1561_00564</name>
    <name evidence="6" type="ORF">UFOPK2044_00263</name>
    <name evidence="7" type="ORF">UFOPK2165_00541</name>
</gene>
<keyword evidence="3" id="KW-0472">Membrane</keyword>
<keyword evidence="1" id="KW-0808">Transferase</keyword>
<dbReference type="GO" id="GO:0003841">
    <property type="term" value="F:1-acylglycerol-3-phosphate O-acyltransferase activity"/>
    <property type="evidence" value="ECO:0007669"/>
    <property type="project" value="TreeGrafter"/>
</dbReference>
<dbReference type="PANTHER" id="PTHR10434">
    <property type="entry name" value="1-ACYL-SN-GLYCEROL-3-PHOSPHATE ACYLTRANSFERASE"/>
    <property type="match status" value="1"/>
</dbReference>
<dbReference type="InterPro" id="IPR002123">
    <property type="entry name" value="Plipid/glycerol_acylTrfase"/>
</dbReference>
<dbReference type="CDD" id="cd07989">
    <property type="entry name" value="LPLAT_AGPAT-like"/>
    <property type="match status" value="1"/>
</dbReference>
<proteinExistence type="predicted"/>
<dbReference type="GO" id="GO:0006654">
    <property type="term" value="P:phosphatidic acid biosynthetic process"/>
    <property type="evidence" value="ECO:0007669"/>
    <property type="project" value="TreeGrafter"/>
</dbReference>
<dbReference type="SUPFAM" id="SSF69593">
    <property type="entry name" value="Glycerol-3-phosphate (1)-acyltransferase"/>
    <property type="match status" value="1"/>
</dbReference>
<accession>A0A6J6IX40</accession>
<keyword evidence="3" id="KW-1133">Transmembrane helix</keyword>
<dbReference type="Pfam" id="PF01553">
    <property type="entry name" value="Acyltransferase"/>
    <property type="match status" value="1"/>
</dbReference>
<dbReference type="SMART" id="SM00563">
    <property type="entry name" value="PlsC"/>
    <property type="match status" value="1"/>
</dbReference>
<keyword evidence="3" id="KW-0812">Transmembrane</keyword>